<keyword evidence="2" id="KW-1133">Transmembrane helix</keyword>
<keyword evidence="2" id="KW-0472">Membrane</keyword>
<dbReference type="AlphaFoldDB" id="A0A2N1NQB8"/>
<feature type="region of interest" description="Disordered" evidence="1">
    <location>
        <begin position="1"/>
        <end position="22"/>
    </location>
</feature>
<proteinExistence type="predicted"/>
<reference evidence="3 4" key="1">
    <citation type="submission" date="2016-04" db="EMBL/GenBank/DDBJ databases">
        <title>Genome analyses suggest a sexual origin of heterokaryosis in a supposedly ancient asexual fungus.</title>
        <authorList>
            <person name="Ropars J."/>
            <person name="Sedzielewska K."/>
            <person name="Noel J."/>
            <person name="Charron P."/>
            <person name="Farinelli L."/>
            <person name="Marton T."/>
            <person name="Kruger M."/>
            <person name="Pelin A."/>
            <person name="Brachmann A."/>
            <person name="Corradi N."/>
        </authorList>
    </citation>
    <scope>NUCLEOTIDE SEQUENCE [LARGE SCALE GENOMIC DNA]</scope>
    <source>
        <strain evidence="3 4">C2</strain>
    </source>
</reference>
<name>A0A2N1NQB8_9GLOM</name>
<reference evidence="3 4" key="2">
    <citation type="submission" date="2017-10" db="EMBL/GenBank/DDBJ databases">
        <title>Extensive intraspecific genome diversity in a model arbuscular mycorrhizal fungus.</title>
        <authorList>
            <person name="Chen E.C.H."/>
            <person name="Morin E."/>
            <person name="Baudet D."/>
            <person name="Noel J."/>
            <person name="Ndikumana S."/>
            <person name="Charron P."/>
            <person name="St-Onge C."/>
            <person name="Giorgi J."/>
            <person name="Grigoriev I.V."/>
            <person name="Roux C."/>
            <person name="Martin F.M."/>
            <person name="Corradi N."/>
        </authorList>
    </citation>
    <scope>NUCLEOTIDE SEQUENCE [LARGE SCALE GENOMIC DNA]</scope>
    <source>
        <strain evidence="3 4">C2</strain>
    </source>
</reference>
<protein>
    <submittedName>
        <fullName evidence="3">Uncharacterized protein</fullName>
    </submittedName>
</protein>
<feature type="non-terminal residue" evidence="3">
    <location>
        <position position="50"/>
    </location>
</feature>
<dbReference type="Proteomes" id="UP000233469">
    <property type="component" value="Unassembled WGS sequence"/>
</dbReference>
<comment type="caution">
    <text evidence="3">The sequence shown here is derived from an EMBL/GenBank/DDBJ whole genome shotgun (WGS) entry which is preliminary data.</text>
</comment>
<evidence type="ECO:0000313" key="4">
    <source>
        <dbReference type="Proteomes" id="UP000233469"/>
    </source>
</evidence>
<evidence type="ECO:0000313" key="3">
    <source>
        <dbReference type="EMBL" id="PKK76097.1"/>
    </source>
</evidence>
<organism evidence="3 4">
    <name type="scientific">Rhizophagus irregularis</name>
    <dbReference type="NCBI Taxonomy" id="588596"/>
    <lineage>
        <taxon>Eukaryota</taxon>
        <taxon>Fungi</taxon>
        <taxon>Fungi incertae sedis</taxon>
        <taxon>Mucoromycota</taxon>
        <taxon>Glomeromycotina</taxon>
        <taxon>Glomeromycetes</taxon>
        <taxon>Glomerales</taxon>
        <taxon>Glomeraceae</taxon>
        <taxon>Rhizophagus</taxon>
    </lineage>
</organism>
<gene>
    <name evidence="3" type="ORF">RhiirC2_735024</name>
</gene>
<keyword evidence="2" id="KW-0812">Transmembrane</keyword>
<evidence type="ECO:0000256" key="2">
    <source>
        <dbReference type="SAM" id="Phobius"/>
    </source>
</evidence>
<dbReference type="EMBL" id="LLXL01000203">
    <property type="protein sequence ID" value="PKK76097.1"/>
    <property type="molecule type" value="Genomic_DNA"/>
</dbReference>
<accession>A0A2N1NQB8</accession>
<evidence type="ECO:0000256" key="1">
    <source>
        <dbReference type="SAM" id="MobiDB-lite"/>
    </source>
</evidence>
<sequence>MDNNNNNNKGSNTLKKKLTQDRQKPASHLEVVLCLILFLPCILYISLMVI</sequence>
<feature type="transmembrane region" description="Helical" evidence="2">
    <location>
        <begin position="26"/>
        <end position="47"/>
    </location>
</feature>